<dbReference type="AlphaFoldDB" id="A0A6P3XAW4"/>
<dbReference type="RefSeq" id="XP_014475024.1">
    <property type="nucleotide sequence ID" value="XM_014619538.1"/>
</dbReference>
<keyword evidence="11" id="KW-1185">Reference proteome</keyword>
<evidence type="ECO:0000256" key="4">
    <source>
        <dbReference type="ARBA" id="ARBA00022692"/>
    </source>
</evidence>
<protein>
    <recommendedName>
        <fullName evidence="10">Odorant receptor</fullName>
    </recommendedName>
</protein>
<dbReference type="GeneID" id="106744617"/>
<keyword evidence="4 10" id="KW-0812">Transmembrane</keyword>
<evidence type="ECO:0000256" key="3">
    <source>
        <dbReference type="ARBA" id="ARBA00022606"/>
    </source>
</evidence>
<evidence type="ECO:0000256" key="10">
    <source>
        <dbReference type="RuleBase" id="RU351113"/>
    </source>
</evidence>
<comment type="similarity">
    <text evidence="10">Belongs to the insect chemoreceptor superfamily. Heteromeric odorant receptor channel (TC 1.A.69) family.</text>
</comment>
<feature type="transmembrane region" description="Helical" evidence="10">
    <location>
        <begin position="310"/>
        <end position="330"/>
    </location>
</feature>
<keyword evidence="2" id="KW-1003">Cell membrane</keyword>
<keyword evidence="6 10" id="KW-1133">Transmembrane helix</keyword>
<dbReference type="GO" id="GO:0007165">
    <property type="term" value="P:signal transduction"/>
    <property type="evidence" value="ECO:0007669"/>
    <property type="project" value="UniProtKB-KW"/>
</dbReference>
<keyword evidence="8 10" id="KW-0675">Receptor</keyword>
<evidence type="ECO:0000256" key="8">
    <source>
        <dbReference type="ARBA" id="ARBA00023170"/>
    </source>
</evidence>
<keyword evidence="9 10" id="KW-0807">Transducer</keyword>
<reference evidence="12" key="1">
    <citation type="submission" date="2025-08" db="UniProtKB">
        <authorList>
            <consortium name="RefSeq"/>
        </authorList>
    </citation>
    <scope>IDENTIFICATION</scope>
</reference>
<gene>
    <name evidence="12" type="primary">LOC106744617</name>
</gene>
<feature type="transmembrane region" description="Helical" evidence="10">
    <location>
        <begin position="184"/>
        <end position="202"/>
    </location>
</feature>
<feature type="transmembrane region" description="Helical" evidence="10">
    <location>
        <begin position="209"/>
        <end position="234"/>
    </location>
</feature>
<dbReference type="GO" id="GO:0005549">
    <property type="term" value="F:odorant binding"/>
    <property type="evidence" value="ECO:0007669"/>
    <property type="project" value="InterPro"/>
</dbReference>
<organism evidence="11 12">
    <name type="scientific">Dinoponera quadriceps</name>
    <name type="common">South American ant</name>
    <dbReference type="NCBI Taxonomy" id="609295"/>
    <lineage>
        <taxon>Eukaryota</taxon>
        <taxon>Metazoa</taxon>
        <taxon>Ecdysozoa</taxon>
        <taxon>Arthropoda</taxon>
        <taxon>Hexapoda</taxon>
        <taxon>Insecta</taxon>
        <taxon>Pterygota</taxon>
        <taxon>Neoptera</taxon>
        <taxon>Endopterygota</taxon>
        <taxon>Hymenoptera</taxon>
        <taxon>Apocrita</taxon>
        <taxon>Aculeata</taxon>
        <taxon>Formicoidea</taxon>
        <taxon>Formicidae</taxon>
        <taxon>Ponerinae</taxon>
        <taxon>Ponerini</taxon>
        <taxon>Dinoponera</taxon>
    </lineage>
</organism>
<dbReference type="OrthoDB" id="6617147at2759"/>
<dbReference type="GO" id="GO:0005886">
    <property type="term" value="C:plasma membrane"/>
    <property type="evidence" value="ECO:0007669"/>
    <property type="project" value="UniProtKB-SubCell"/>
</dbReference>
<evidence type="ECO:0000256" key="1">
    <source>
        <dbReference type="ARBA" id="ARBA00004651"/>
    </source>
</evidence>
<proteinExistence type="inferred from homology"/>
<dbReference type="PANTHER" id="PTHR21137">
    <property type="entry name" value="ODORANT RECEPTOR"/>
    <property type="match status" value="1"/>
</dbReference>
<feature type="transmembrane region" description="Helical" evidence="10">
    <location>
        <begin position="142"/>
        <end position="164"/>
    </location>
</feature>
<evidence type="ECO:0000313" key="12">
    <source>
        <dbReference type="RefSeq" id="XP_014475024.1"/>
    </source>
</evidence>
<evidence type="ECO:0000256" key="2">
    <source>
        <dbReference type="ARBA" id="ARBA00022475"/>
    </source>
</evidence>
<sequence length="405" mass="45928">MAKIGSIPWSNVNYKSDVIDALMWCRRVMRILGIWPLMFPDTSTIEKILATISFSVCWSALGFLLIPMTIYTLSDQTEISDKIKMLGPLGYVVASVMKYMLLVIRHRSIRRCIHVLGIDWRTVQEEDYRTIMIKDSMKGHTLSKFCMSFIYCGGLCYNTVIPFLSRRPENVVNITFGPVTYPGFDILFDLRFLPAYAFVFFAQLMTSIIMFNITTAVCCLAATFVAHACGQIGIVMARVECLVKGVQNNRKKSGIGIIVNHHVQALRFSASIEDVLNELCMVEIVESTLVICLLEYYCLAEWHNNDGFAIMTYIFLLTSFVFNIYMFCYIGELLTDQCSKVGYTSYEIEWYHLPGKTALDLTLMISMSHNPVKITAGKLISLSFTSFGNVMKTSVAYLNLLRTVV</sequence>
<keyword evidence="3 10" id="KW-0716">Sensory transduction</keyword>
<dbReference type="Pfam" id="PF02949">
    <property type="entry name" value="7tm_6"/>
    <property type="match status" value="1"/>
</dbReference>
<keyword evidence="7 10" id="KW-0472">Membrane</keyword>
<evidence type="ECO:0000256" key="7">
    <source>
        <dbReference type="ARBA" id="ARBA00023136"/>
    </source>
</evidence>
<comment type="subcellular location">
    <subcellularLocation>
        <location evidence="1 10">Cell membrane</location>
        <topology evidence="1 10">Multi-pass membrane protein</topology>
    </subcellularLocation>
</comment>
<feature type="transmembrane region" description="Helical" evidence="10">
    <location>
        <begin position="85"/>
        <end position="104"/>
    </location>
</feature>
<comment type="caution">
    <text evidence="10">Lacks conserved residue(s) required for the propagation of feature annotation.</text>
</comment>
<evidence type="ECO:0000313" key="11">
    <source>
        <dbReference type="Proteomes" id="UP000515204"/>
    </source>
</evidence>
<evidence type="ECO:0000256" key="5">
    <source>
        <dbReference type="ARBA" id="ARBA00022725"/>
    </source>
</evidence>
<feature type="transmembrane region" description="Helical" evidence="10">
    <location>
        <begin position="48"/>
        <end position="73"/>
    </location>
</feature>
<dbReference type="KEGG" id="dqu:106744617"/>
<evidence type="ECO:0000256" key="6">
    <source>
        <dbReference type="ARBA" id="ARBA00022989"/>
    </source>
</evidence>
<dbReference type="GO" id="GO:0004984">
    <property type="term" value="F:olfactory receptor activity"/>
    <property type="evidence" value="ECO:0007669"/>
    <property type="project" value="InterPro"/>
</dbReference>
<name>A0A6P3XAW4_DINQU</name>
<evidence type="ECO:0000256" key="9">
    <source>
        <dbReference type="ARBA" id="ARBA00023224"/>
    </source>
</evidence>
<dbReference type="Proteomes" id="UP000515204">
    <property type="component" value="Unplaced"/>
</dbReference>
<dbReference type="InterPro" id="IPR004117">
    <property type="entry name" value="7tm6_olfct_rcpt"/>
</dbReference>
<dbReference type="PANTHER" id="PTHR21137:SF35">
    <property type="entry name" value="ODORANT RECEPTOR 19A-RELATED"/>
    <property type="match status" value="1"/>
</dbReference>
<keyword evidence="5 10" id="KW-0552">Olfaction</keyword>
<accession>A0A6P3XAW4</accession>